<evidence type="ECO:0000313" key="12">
    <source>
        <dbReference type="Proteomes" id="UP000502823"/>
    </source>
</evidence>
<protein>
    <recommendedName>
        <fullName evidence="10">Sushi domain-containing protein</fullName>
    </recommendedName>
</protein>
<dbReference type="OrthoDB" id="6127264at2759"/>
<dbReference type="InterPro" id="IPR050350">
    <property type="entry name" value="Compl-Cell_Adhes-Reg"/>
</dbReference>
<reference evidence="12" key="1">
    <citation type="submission" date="2020-01" db="EMBL/GenBank/DDBJ databases">
        <title>Draft genome sequence of the Termite Coptotermes fromosanus.</title>
        <authorList>
            <person name="Itakura S."/>
            <person name="Yosikawa Y."/>
            <person name="Umezawa K."/>
        </authorList>
    </citation>
    <scope>NUCLEOTIDE SEQUENCE [LARGE SCALE GENOMIC DNA]</scope>
</reference>
<dbReference type="InterPro" id="IPR000436">
    <property type="entry name" value="Sushi_SCR_CCP_dom"/>
</dbReference>
<proteinExistence type="predicted"/>
<feature type="non-terminal residue" evidence="11">
    <location>
        <position position="1"/>
    </location>
</feature>
<keyword evidence="6" id="KW-0325">Glycoprotein</keyword>
<keyword evidence="2" id="KW-0479">Metal-binding</keyword>
<comment type="caution">
    <text evidence="11">The sequence shown here is derived from an EMBL/GenBank/DDBJ whole genome shotgun (WGS) entry which is preliminary data.</text>
</comment>
<evidence type="ECO:0000256" key="2">
    <source>
        <dbReference type="ARBA" id="ARBA00022723"/>
    </source>
</evidence>
<dbReference type="EMBL" id="BLKM01008748">
    <property type="protein sequence ID" value="GFG34844.1"/>
    <property type="molecule type" value="Genomic_DNA"/>
</dbReference>
<feature type="region of interest" description="Disordered" evidence="8">
    <location>
        <begin position="465"/>
        <end position="501"/>
    </location>
</feature>
<dbReference type="SUPFAM" id="SSF49785">
    <property type="entry name" value="Galactose-binding domain-like"/>
    <property type="match status" value="1"/>
</dbReference>
<feature type="compositionally biased region" description="Basic and acidic residues" evidence="8">
    <location>
        <begin position="480"/>
        <end position="500"/>
    </location>
</feature>
<evidence type="ECO:0000256" key="8">
    <source>
        <dbReference type="SAM" id="MobiDB-lite"/>
    </source>
</evidence>
<evidence type="ECO:0000256" key="5">
    <source>
        <dbReference type="ARBA" id="ARBA00023157"/>
    </source>
</evidence>
<feature type="compositionally biased region" description="Polar residues" evidence="8">
    <location>
        <begin position="465"/>
        <end position="475"/>
    </location>
</feature>
<dbReference type="CDD" id="cd00033">
    <property type="entry name" value="CCP"/>
    <property type="match status" value="3"/>
</dbReference>
<evidence type="ECO:0000256" key="4">
    <source>
        <dbReference type="ARBA" id="ARBA00022837"/>
    </source>
</evidence>
<feature type="disulfide bond" evidence="7">
    <location>
        <begin position="226"/>
        <end position="253"/>
    </location>
</feature>
<dbReference type="InterPro" id="IPR006585">
    <property type="entry name" value="FTP1"/>
</dbReference>
<keyword evidence="4" id="KW-0106">Calcium</keyword>
<dbReference type="SMART" id="SM00032">
    <property type="entry name" value="CCP"/>
    <property type="match status" value="3"/>
</dbReference>
<comment type="caution">
    <text evidence="7">Lacks conserved residue(s) required for the propagation of feature annotation.</text>
</comment>
<name>A0A6L2PRG0_COPFO</name>
<dbReference type="Pfam" id="PF22633">
    <property type="entry name" value="F5_F8_type_C_2"/>
    <property type="match status" value="1"/>
</dbReference>
<dbReference type="AlphaFoldDB" id="A0A6L2PRG0"/>
<dbReference type="InterPro" id="IPR035976">
    <property type="entry name" value="Sushi/SCR/CCP_sf"/>
</dbReference>
<evidence type="ECO:0000256" key="1">
    <source>
        <dbReference type="ARBA" id="ARBA00022659"/>
    </source>
</evidence>
<feature type="domain" description="Sushi" evidence="10">
    <location>
        <begin position="139"/>
        <end position="193"/>
    </location>
</feature>
<gene>
    <name evidence="11" type="ORF">Cfor_00153</name>
</gene>
<dbReference type="Pfam" id="PF00084">
    <property type="entry name" value="Sushi"/>
    <property type="match status" value="3"/>
</dbReference>
<feature type="domain" description="Sushi" evidence="10">
    <location>
        <begin position="194"/>
        <end position="255"/>
    </location>
</feature>
<dbReference type="InterPro" id="IPR008979">
    <property type="entry name" value="Galactose-bd-like_sf"/>
</dbReference>
<evidence type="ECO:0000256" key="9">
    <source>
        <dbReference type="SAM" id="Phobius"/>
    </source>
</evidence>
<dbReference type="PANTHER" id="PTHR19325:SF575">
    <property type="entry name" value="LOCOMOTION-RELATED PROTEIN HIKARU GENKI"/>
    <property type="match status" value="1"/>
</dbReference>
<evidence type="ECO:0000256" key="7">
    <source>
        <dbReference type="PROSITE-ProRule" id="PRU00302"/>
    </source>
</evidence>
<keyword evidence="5 7" id="KW-1015">Disulfide bond</keyword>
<feature type="domain" description="Sushi" evidence="10">
    <location>
        <begin position="256"/>
        <end position="318"/>
    </location>
</feature>
<evidence type="ECO:0000313" key="11">
    <source>
        <dbReference type="EMBL" id="GFG34844.1"/>
    </source>
</evidence>
<keyword evidence="9" id="KW-0472">Membrane</keyword>
<keyword evidence="1 7" id="KW-0768">Sushi</keyword>
<evidence type="ECO:0000256" key="3">
    <source>
        <dbReference type="ARBA" id="ARBA00022737"/>
    </source>
</evidence>
<dbReference type="Proteomes" id="UP000502823">
    <property type="component" value="Unassembled WGS sequence"/>
</dbReference>
<dbReference type="PROSITE" id="PS50923">
    <property type="entry name" value="SUSHI"/>
    <property type="match status" value="3"/>
</dbReference>
<dbReference type="InParanoid" id="A0A6L2PRG0"/>
<sequence length="707" mass="78143">LNLALDRSSLVSATLWSYRAALAVDGNPDTCSFTPRTAEQRWWQVDLATDHHVGSVALIVSKDTYQEFTIFVIQLLSKSEALYKPCATFKGRFQNPRILFPCNDGLGHQGRYVYIRDDRRDQDYFGLCEVEVFAHRDESLCGEPEEPVAGHVIVGPDGVAIYSCDSGYQLLAEPNRTCERDGRWLGHAPQCEEILCDSPPTPLFGFLDGAEIRTKYPYNSRVRYKCRSGYIIWGNTTRVCTKLGIWSGKTPHCKPITCGYPQLFPHSEVQLLNQSTLWNTKATYSCKTGYSFIPGVVDVTISCLSSGSWEKINITCIPDNDRNLPVKLTGKDWGQQPEQSVNDSDVDGMGTPGIISIGIFCSLLIIILAVVGILLARKFQSKKNTRSTAQSSTNDLIIGNTKDGAYDDVAASGFQKAMALQPRCTSAARDDAQASDMLPYFTRTQEPTCYDTLQSFPSVSSYNSTVVTDTDQDPNNVRMKRGDADGEGAHEGECMQERPRRPLNSGYETLHIRRDGDHAVRIPEYETVRNFQQVATDSTYECVQPNGSIGSLGKSKNRIGHSIPSAFKIFLQPSTKLSESELCDGTVPAEIMALYAQVDKTKKRRYRADMPVSLDANHVVGNHVSSQTDEECECLQHAVSDNVHSSEDSCSLGLWTGSSKDSASNVLQDCGVPTPSGRPLPSVPNIRFIHMSQDNEPPDQTLECAQL</sequence>
<dbReference type="Gene3D" id="2.60.120.260">
    <property type="entry name" value="Galactose-binding domain-like"/>
    <property type="match status" value="1"/>
</dbReference>
<feature type="disulfide bond" evidence="7">
    <location>
        <begin position="164"/>
        <end position="191"/>
    </location>
</feature>
<keyword evidence="3" id="KW-0677">Repeat</keyword>
<keyword evidence="9" id="KW-0812">Transmembrane</keyword>
<keyword evidence="9" id="KW-1133">Transmembrane helix</keyword>
<accession>A0A6L2PRG0</accession>
<organism evidence="11 12">
    <name type="scientific">Coptotermes formosanus</name>
    <name type="common">Formosan subterranean termite</name>
    <dbReference type="NCBI Taxonomy" id="36987"/>
    <lineage>
        <taxon>Eukaryota</taxon>
        <taxon>Metazoa</taxon>
        <taxon>Ecdysozoa</taxon>
        <taxon>Arthropoda</taxon>
        <taxon>Hexapoda</taxon>
        <taxon>Insecta</taxon>
        <taxon>Pterygota</taxon>
        <taxon>Neoptera</taxon>
        <taxon>Polyneoptera</taxon>
        <taxon>Dictyoptera</taxon>
        <taxon>Blattodea</taxon>
        <taxon>Blattoidea</taxon>
        <taxon>Termitoidae</taxon>
        <taxon>Rhinotermitidae</taxon>
        <taxon>Coptotermes</taxon>
    </lineage>
</organism>
<dbReference type="SMART" id="SM00607">
    <property type="entry name" value="FTP"/>
    <property type="match status" value="1"/>
</dbReference>
<dbReference type="SUPFAM" id="SSF57535">
    <property type="entry name" value="Complement control module/SCR domain"/>
    <property type="match status" value="3"/>
</dbReference>
<dbReference type="GO" id="GO:0046872">
    <property type="term" value="F:metal ion binding"/>
    <property type="evidence" value="ECO:0007669"/>
    <property type="project" value="UniProtKB-KW"/>
</dbReference>
<dbReference type="PANTHER" id="PTHR19325">
    <property type="entry name" value="COMPLEMENT COMPONENT-RELATED SUSHI DOMAIN-CONTAINING"/>
    <property type="match status" value="1"/>
</dbReference>
<keyword evidence="12" id="KW-1185">Reference proteome</keyword>
<dbReference type="Gene3D" id="2.10.70.10">
    <property type="entry name" value="Complement Module, domain 1"/>
    <property type="match status" value="3"/>
</dbReference>
<evidence type="ECO:0000259" key="10">
    <source>
        <dbReference type="PROSITE" id="PS50923"/>
    </source>
</evidence>
<feature type="transmembrane region" description="Helical" evidence="9">
    <location>
        <begin position="354"/>
        <end position="376"/>
    </location>
</feature>
<evidence type="ECO:0000256" key="6">
    <source>
        <dbReference type="ARBA" id="ARBA00023180"/>
    </source>
</evidence>